<dbReference type="EMBL" id="RPFL01000007">
    <property type="protein sequence ID" value="RPD89388.1"/>
    <property type="molecule type" value="Genomic_DNA"/>
</dbReference>
<evidence type="ECO:0000313" key="1">
    <source>
        <dbReference type="EMBL" id="RPD89388.1"/>
    </source>
</evidence>
<comment type="caution">
    <text evidence="1">The sequence shown here is derived from an EMBL/GenBank/DDBJ whole genome shotgun (WGS) entry which is preliminary data.</text>
</comment>
<evidence type="ECO:0000313" key="2">
    <source>
        <dbReference type="Proteomes" id="UP000272412"/>
    </source>
</evidence>
<protein>
    <submittedName>
        <fullName evidence="1">Uncharacterized protein</fullName>
    </submittedName>
</protein>
<reference evidence="1 2" key="1">
    <citation type="submission" date="2018-11" db="EMBL/GenBank/DDBJ databases">
        <title>Neisseria weixii sp. nov. isolated from the rectal contents of plateau pika (Ochotona cruzoniae).</title>
        <authorList>
            <person name="Zhang G."/>
        </authorList>
    </citation>
    <scope>NUCLEOTIDE SEQUENCE [LARGE SCALE GENOMIC DNA]</scope>
    <source>
        <strain evidence="1 2">10009</strain>
    </source>
</reference>
<organism evidence="1 2">
    <name type="scientific">Neisseria weixii</name>
    <dbReference type="NCBI Taxonomy" id="1853276"/>
    <lineage>
        <taxon>Bacteria</taxon>
        <taxon>Pseudomonadati</taxon>
        <taxon>Pseudomonadota</taxon>
        <taxon>Betaproteobacteria</taxon>
        <taxon>Neisseriales</taxon>
        <taxon>Neisseriaceae</taxon>
        <taxon>Neisseria</taxon>
    </lineage>
</organism>
<gene>
    <name evidence="1" type="ORF">EGK74_03990</name>
</gene>
<name>A0A3N4N233_9NEIS</name>
<dbReference type="Proteomes" id="UP000272412">
    <property type="component" value="Unassembled WGS sequence"/>
</dbReference>
<sequence length="112" mass="12468">MDKAHAVQAAPRAIRGKEIKMAKFVFFQIPTESMGIYRKAGVMIKIDGRSTIKTVLKNAEVKKIADGLLEEYGYIAIVLRNQDGLANDDGYASRKFLGTLSEVKKKQPKPKL</sequence>
<dbReference type="AlphaFoldDB" id="A0A3N4N233"/>
<proteinExistence type="predicted"/>
<accession>A0A3N4N233</accession>
<keyword evidence="2" id="KW-1185">Reference proteome</keyword>